<evidence type="ECO:0000313" key="1">
    <source>
        <dbReference type="EMBL" id="MDF3300133.1"/>
    </source>
</evidence>
<gene>
    <name evidence="1" type="ORF">P3H78_16160</name>
</gene>
<name>A0ABT6A660_9ACTN</name>
<dbReference type="EMBL" id="JARJBB010000007">
    <property type="protein sequence ID" value="MDF3300133.1"/>
    <property type="molecule type" value="Genomic_DNA"/>
</dbReference>
<proteinExistence type="predicted"/>
<evidence type="ECO:0000313" key="2">
    <source>
        <dbReference type="Proteomes" id="UP001221150"/>
    </source>
</evidence>
<organism evidence="1 2">
    <name type="scientific">Streptomyces tropicalis</name>
    <dbReference type="NCBI Taxonomy" id="3034234"/>
    <lineage>
        <taxon>Bacteria</taxon>
        <taxon>Bacillati</taxon>
        <taxon>Actinomycetota</taxon>
        <taxon>Actinomycetes</taxon>
        <taxon>Kitasatosporales</taxon>
        <taxon>Streptomycetaceae</taxon>
        <taxon>Streptomyces</taxon>
    </lineage>
</organism>
<evidence type="ECO:0008006" key="3">
    <source>
        <dbReference type="Google" id="ProtNLM"/>
    </source>
</evidence>
<dbReference type="Proteomes" id="UP001221150">
    <property type="component" value="Unassembled WGS sequence"/>
</dbReference>
<protein>
    <recommendedName>
        <fullName evidence="3">Lipoprotein</fullName>
    </recommendedName>
</protein>
<accession>A0ABT6A660</accession>
<sequence>MAVIVLFAVSACSSTPDRAVSDRQLRKFGESGQAVRARERAEQRLRGVARAYADRTPLSLGLVVVHDVCVPGSGPGWFFQQKTDAYKVICSMNITAYYGADSRHMGDTLDGILTAGDHARSGPAGFGDPIPFTHDDDGRRFVAYYRGHGPNRQGSPATESTRLAVSGQTLTWDTTRGGGLRRLVEEPYAGLVDDPPVSRVVRDPKAATVAAIRKRYGLVFKLELPYSDYYGVLKNGRTRTE</sequence>
<reference evidence="1 2" key="1">
    <citation type="submission" date="2023-03" db="EMBL/GenBank/DDBJ databases">
        <title>Draft genome sequence of Streptomyces sp. K1PA1 isolated from peat swamp forest in Thailand.</title>
        <authorList>
            <person name="Klaysubun C."/>
            <person name="Duangmal K."/>
        </authorList>
    </citation>
    <scope>NUCLEOTIDE SEQUENCE [LARGE SCALE GENOMIC DNA]</scope>
    <source>
        <strain evidence="1 2">K1PA1</strain>
    </source>
</reference>
<comment type="caution">
    <text evidence="1">The sequence shown here is derived from an EMBL/GenBank/DDBJ whole genome shotgun (WGS) entry which is preliminary data.</text>
</comment>
<dbReference type="RefSeq" id="WP_276109685.1">
    <property type="nucleotide sequence ID" value="NZ_JARJBB010000007.1"/>
</dbReference>
<keyword evidence="2" id="KW-1185">Reference proteome</keyword>